<dbReference type="OrthoDB" id="198918at2"/>
<sequence precursor="true">MKKFFALLFVLGLCTPALMAQDKKADPAEQFKKMDKNSDGKISKEEFIGKRTGDKATKAEEGFKKKDKDGDGSLSMEEFAPKKKAK</sequence>
<name>A0A517YGI2_9BACT</name>
<feature type="compositionally biased region" description="Basic and acidic residues" evidence="1">
    <location>
        <begin position="25"/>
        <end position="71"/>
    </location>
</feature>
<gene>
    <name evidence="4" type="ORF">ETAA8_44460</name>
</gene>
<dbReference type="PROSITE" id="PS00018">
    <property type="entry name" value="EF_HAND_1"/>
    <property type="match status" value="2"/>
</dbReference>
<dbReference type="InterPro" id="IPR002048">
    <property type="entry name" value="EF_hand_dom"/>
</dbReference>
<keyword evidence="5" id="KW-1185">Reference proteome</keyword>
<dbReference type="InterPro" id="IPR011992">
    <property type="entry name" value="EF-hand-dom_pair"/>
</dbReference>
<proteinExistence type="predicted"/>
<dbReference type="GO" id="GO:0005509">
    <property type="term" value="F:calcium ion binding"/>
    <property type="evidence" value="ECO:0007669"/>
    <property type="project" value="InterPro"/>
</dbReference>
<keyword evidence="2" id="KW-0732">Signal</keyword>
<dbReference type="InterPro" id="IPR018247">
    <property type="entry name" value="EF_Hand_1_Ca_BS"/>
</dbReference>
<feature type="chain" id="PRO_5021887598" evidence="2">
    <location>
        <begin position="21"/>
        <end position="86"/>
    </location>
</feature>
<dbReference type="AlphaFoldDB" id="A0A517YGI2"/>
<protein>
    <submittedName>
        <fullName evidence="4">EF hand</fullName>
    </submittedName>
</protein>
<dbReference type="RefSeq" id="WP_145093002.1">
    <property type="nucleotide sequence ID" value="NZ_CP036274.1"/>
</dbReference>
<evidence type="ECO:0000259" key="3">
    <source>
        <dbReference type="PROSITE" id="PS50222"/>
    </source>
</evidence>
<dbReference type="CDD" id="cd00051">
    <property type="entry name" value="EFh"/>
    <property type="match status" value="1"/>
</dbReference>
<feature type="signal peptide" evidence="2">
    <location>
        <begin position="1"/>
        <end position="20"/>
    </location>
</feature>
<evidence type="ECO:0000313" key="5">
    <source>
        <dbReference type="Proteomes" id="UP000315017"/>
    </source>
</evidence>
<feature type="domain" description="EF-hand" evidence="3">
    <location>
        <begin position="58"/>
        <end position="86"/>
    </location>
</feature>
<reference evidence="4 5" key="1">
    <citation type="submission" date="2019-02" db="EMBL/GenBank/DDBJ databases">
        <title>Deep-cultivation of Planctomycetes and their phenomic and genomic characterization uncovers novel biology.</title>
        <authorList>
            <person name="Wiegand S."/>
            <person name="Jogler M."/>
            <person name="Boedeker C."/>
            <person name="Pinto D."/>
            <person name="Vollmers J."/>
            <person name="Rivas-Marin E."/>
            <person name="Kohn T."/>
            <person name="Peeters S.H."/>
            <person name="Heuer A."/>
            <person name="Rast P."/>
            <person name="Oberbeckmann S."/>
            <person name="Bunk B."/>
            <person name="Jeske O."/>
            <person name="Meyerdierks A."/>
            <person name="Storesund J.E."/>
            <person name="Kallscheuer N."/>
            <person name="Luecker S."/>
            <person name="Lage O.M."/>
            <person name="Pohl T."/>
            <person name="Merkel B.J."/>
            <person name="Hornburger P."/>
            <person name="Mueller R.-W."/>
            <person name="Bruemmer F."/>
            <person name="Labrenz M."/>
            <person name="Spormann A.M."/>
            <person name="Op den Camp H."/>
            <person name="Overmann J."/>
            <person name="Amann R."/>
            <person name="Jetten M.S.M."/>
            <person name="Mascher T."/>
            <person name="Medema M.H."/>
            <person name="Devos D.P."/>
            <person name="Kaster A.-K."/>
            <person name="Ovreas L."/>
            <person name="Rohde M."/>
            <person name="Galperin M.Y."/>
            <person name="Jogler C."/>
        </authorList>
    </citation>
    <scope>NUCLEOTIDE SEQUENCE [LARGE SCALE GENOMIC DNA]</scope>
    <source>
        <strain evidence="4 5">ETA_A8</strain>
    </source>
</reference>
<feature type="region of interest" description="Disordered" evidence="1">
    <location>
        <begin position="25"/>
        <end position="86"/>
    </location>
</feature>
<accession>A0A517YGI2</accession>
<dbReference type="Pfam" id="PF13499">
    <property type="entry name" value="EF-hand_7"/>
    <property type="match status" value="1"/>
</dbReference>
<dbReference type="KEGG" id="aagg:ETAA8_44460"/>
<evidence type="ECO:0000313" key="4">
    <source>
        <dbReference type="EMBL" id="QDU29337.1"/>
    </source>
</evidence>
<dbReference type="SUPFAM" id="SSF47473">
    <property type="entry name" value="EF-hand"/>
    <property type="match status" value="1"/>
</dbReference>
<organism evidence="4 5">
    <name type="scientific">Anatilimnocola aggregata</name>
    <dbReference type="NCBI Taxonomy" id="2528021"/>
    <lineage>
        <taxon>Bacteria</taxon>
        <taxon>Pseudomonadati</taxon>
        <taxon>Planctomycetota</taxon>
        <taxon>Planctomycetia</taxon>
        <taxon>Pirellulales</taxon>
        <taxon>Pirellulaceae</taxon>
        <taxon>Anatilimnocola</taxon>
    </lineage>
</organism>
<dbReference type="Proteomes" id="UP000315017">
    <property type="component" value="Chromosome"/>
</dbReference>
<dbReference type="SMART" id="SM00054">
    <property type="entry name" value="EFh"/>
    <property type="match status" value="2"/>
</dbReference>
<evidence type="ECO:0000256" key="2">
    <source>
        <dbReference type="SAM" id="SignalP"/>
    </source>
</evidence>
<dbReference type="Gene3D" id="1.10.238.10">
    <property type="entry name" value="EF-hand"/>
    <property type="match status" value="1"/>
</dbReference>
<evidence type="ECO:0000256" key="1">
    <source>
        <dbReference type="SAM" id="MobiDB-lite"/>
    </source>
</evidence>
<dbReference type="EMBL" id="CP036274">
    <property type="protein sequence ID" value="QDU29337.1"/>
    <property type="molecule type" value="Genomic_DNA"/>
</dbReference>
<dbReference type="PROSITE" id="PS50222">
    <property type="entry name" value="EF_HAND_2"/>
    <property type="match status" value="2"/>
</dbReference>
<feature type="domain" description="EF-hand" evidence="3">
    <location>
        <begin position="22"/>
        <end position="57"/>
    </location>
</feature>